<feature type="compositionally biased region" description="Low complexity" evidence="3">
    <location>
        <begin position="697"/>
        <end position="708"/>
    </location>
</feature>
<dbReference type="Proteomes" id="UP000290900">
    <property type="component" value="Unassembled WGS sequence"/>
</dbReference>
<dbReference type="OrthoDB" id="668540at2759"/>
<feature type="region of interest" description="Disordered" evidence="3">
    <location>
        <begin position="267"/>
        <end position="316"/>
    </location>
</feature>
<dbReference type="SUPFAM" id="SSF48371">
    <property type="entry name" value="ARM repeat"/>
    <property type="match status" value="1"/>
</dbReference>
<feature type="compositionally biased region" description="Polar residues" evidence="3">
    <location>
        <begin position="677"/>
        <end position="692"/>
    </location>
</feature>
<dbReference type="PANTHER" id="PTHR12537">
    <property type="entry name" value="RNA BINDING PROTEIN PUMILIO-RELATED"/>
    <property type="match status" value="1"/>
</dbReference>
<dbReference type="GO" id="GO:0003729">
    <property type="term" value="F:mRNA binding"/>
    <property type="evidence" value="ECO:0007669"/>
    <property type="project" value="TreeGrafter"/>
</dbReference>
<evidence type="ECO:0000256" key="2">
    <source>
        <dbReference type="PROSITE-ProRule" id="PRU00317"/>
    </source>
</evidence>
<dbReference type="FunFam" id="1.25.10.10:FF:000237">
    <property type="entry name" value="Pumilio homolog 9"/>
    <property type="match status" value="1"/>
</dbReference>
<feature type="repeat" description="Pumilio" evidence="2">
    <location>
        <begin position="328"/>
        <end position="363"/>
    </location>
</feature>
<organism evidence="5 6">
    <name type="scientific">Brettanomyces naardenensis</name>
    <name type="common">Yeast</name>
    <dbReference type="NCBI Taxonomy" id="13370"/>
    <lineage>
        <taxon>Eukaryota</taxon>
        <taxon>Fungi</taxon>
        <taxon>Dikarya</taxon>
        <taxon>Ascomycota</taxon>
        <taxon>Saccharomycotina</taxon>
        <taxon>Pichiomycetes</taxon>
        <taxon>Pichiales</taxon>
        <taxon>Pichiaceae</taxon>
        <taxon>Brettanomyces</taxon>
    </lineage>
</organism>
<dbReference type="InterPro" id="IPR016024">
    <property type="entry name" value="ARM-type_fold"/>
</dbReference>
<feature type="region of interest" description="Disordered" evidence="3">
    <location>
        <begin position="669"/>
        <end position="741"/>
    </location>
</feature>
<dbReference type="SMART" id="SM00025">
    <property type="entry name" value="Pumilio"/>
    <property type="match status" value="8"/>
</dbReference>
<name>A0A448YIH1_BRENA</name>
<reference evidence="5 6" key="1">
    <citation type="submission" date="2018-12" db="EMBL/GenBank/DDBJ databases">
        <authorList>
            <person name="Tiukova I."/>
            <person name="Dainat J."/>
        </authorList>
    </citation>
    <scope>NUCLEOTIDE SEQUENCE [LARGE SCALE GENOMIC DNA]</scope>
</reference>
<dbReference type="AlphaFoldDB" id="A0A448YIH1"/>
<feature type="region of interest" description="Disordered" evidence="3">
    <location>
        <begin position="1"/>
        <end position="48"/>
    </location>
</feature>
<feature type="repeat" description="Pumilio" evidence="2">
    <location>
        <begin position="400"/>
        <end position="436"/>
    </location>
</feature>
<protein>
    <submittedName>
        <fullName evidence="5">DEKNAAC101502</fullName>
    </submittedName>
</protein>
<feature type="domain" description="PUM-HD" evidence="4">
    <location>
        <begin position="305"/>
        <end position="658"/>
    </location>
</feature>
<feature type="repeat" description="Pumilio" evidence="2">
    <location>
        <begin position="364"/>
        <end position="399"/>
    </location>
</feature>
<feature type="compositionally biased region" description="Polar residues" evidence="3">
    <location>
        <begin position="1"/>
        <end position="10"/>
    </location>
</feature>
<feature type="repeat" description="Pumilio" evidence="2">
    <location>
        <begin position="560"/>
        <end position="598"/>
    </location>
</feature>
<evidence type="ECO:0000259" key="4">
    <source>
        <dbReference type="PROSITE" id="PS50303"/>
    </source>
</evidence>
<feature type="compositionally biased region" description="Polar residues" evidence="3">
    <location>
        <begin position="18"/>
        <end position="27"/>
    </location>
</feature>
<evidence type="ECO:0000256" key="3">
    <source>
        <dbReference type="SAM" id="MobiDB-lite"/>
    </source>
</evidence>
<sequence length="741" mass="79543">MSESTVSSGSPEEASINADVTTNTTPPADSKPLSAPPTCQPRRSSQFDRQFDPALDDIGSISSIGSVLANLSLSGVTDEPGNFLNPDSAAFFGSSAAPKVSQQVPTWSLLPELTGNNTTTGNSTSQAQQHPFGIPADHHSHNTSGSSNNDNPSASSAAAAASLDTPFSAATTLNPALANDMLLGMGYGSLGGFDAFANPQNTPSNGFVPQGFAATFGSQQQLQGFQGPPFGYGFRKPLTTTSSLAGSTNESVNVTATALTPTHSIAKSPIQSTISSSPSTISSPIPSSTMSPPSQRSLTGTANVHRKHTSNKRRGEDAARFVSASLDDFINEIYYLCKDQHGCRFLQRQLEIGGPEAATKIFNEIQLNVIELMIDPFGNYLVQKLLERVNETQRTTLVRNASTQFVRIALDPHGTRALQKLVECVSTKEESDIIVNSLSSYVVLLSRDLNGNHVVQKCLQKLPPESCNFIFDAACENCVKIAKHRHGCCVLQRCFDHGTPQQCERLSLKVGENCVELSTDPYGNYVVQYVLSMEESRLRSQNDPATTPNTKQSIELIVNALKNNLVKLSTHKFGSNVVEKSLRIPTLAPTLIKQLLLEPGSPILLLHDAYGNYVLQTTLDVADDDSFKLLSERLKPAIAEVRNTPHGRRILSKLISRGGATSSLGFPVPVSPSLVPQQRSTSVTSPGNSGIRPSNFPRQGMRPQRRQQSYPGAAGLTGYPPPMNPLNSRLTGSMNGYNFSN</sequence>
<dbReference type="PROSITE" id="PS50303">
    <property type="entry name" value="PUM_HD"/>
    <property type="match status" value="1"/>
</dbReference>
<dbReference type="STRING" id="13370.A0A448YIH1"/>
<dbReference type="InterPro" id="IPR011989">
    <property type="entry name" value="ARM-like"/>
</dbReference>
<dbReference type="InParanoid" id="A0A448YIH1"/>
<feature type="compositionally biased region" description="Low complexity" evidence="3">
    <location>
        <begin position="114"/>
        <end position="125"/>
    </location>
</feature>
<keyword evidence="1" id="KW-0677">Repeat</keyword>
<accession>A0A448YIH1</accession>
<dbReference type="GO" id="GO:0010608">
    <property type="term" value="P:post-transcriptional regulation of gene expression"/>
    <property type="evidence" value="ECO:0007669"/>
    <property type="project" value="TreeGrafter"/>
</dbReference>
<dbReference type="CDD" id="cd07920">
    <property type="entry name" value="Pumilio"/>
    <property type="match status" value="1"/>
</dbReference>
<dbReference type="Pfam" id="PF00806">
    <property type="entry name" value="PUF"/>
    <property type="match status" value="8"/>
</dbReference>
<feature type="compositionally biased region" description="Low complexity" evidence="3">
    <location>
        <begin position="268"/>
        <end position="294"/>
    </location>
</feature>
<dbReference type="PANTHER" id="PTHR12537:SF13">
    <property type="entry name" value="PUMILIO HOMOLOGY DOMAIN FAMILY MEMBER 4"/>
    <property type="match status" value="1"/>
</dbReference>
<feature type="compositionally biased region" description="Low complexity" evidence="3">
    <location>
        <begin position="142"/>
        <end position="159"/>
    </location>
</feature>
<evidence type="ECO:0000313" key="5">
    <source>
        <dbReference type="EMBL" id="VEU20623.1"/>
    </source>
</evidence>
<dbReference type="PROSITE" id="PS50302">
    <property type="entry name" value="PUM"/>
    <property type="match status" value="6"/>
</dbReference>
<dbReference type="InterPro" id="IPR033133">
    <property type="entry name" value="PUM-HD"/>
</dbReference>
<dbReference type="GO" id="GO:0005737">
    <property type="term" value="C:cytoplasm"/>
    <property type="evidence" value="ECO:0007669"/>
    <property type="project" value="TreeGrafter"/>
</dbReference>
<keyword evidence="6" id="KW-1185">Reference proteome</keyword>
<evidence type="ECO:0000313" key="6">
    <source>
        <dbReference type="Proteomes" id="UP000290900"/>
    </source>
</evidence>
<dbReference type="Gene3D" id="1.25.10.10">
    <property type="entry name" value="Leucine-rich Repeat Variant"/>
    <property type="match status" value="1"/>
</dbReference>
<dbReference type="EMBL" id="CAACVR010000005">
    <property type="protein sequence ID" value="VEU20623.1"/>
    <property type="molecule type" value="Genomic_DNA"/>
</dbReference>
<dbReference type="GO" id="GO:0010629">
    <property type="term" value="P:negative regulation of gene expression"/>
    <property type="evidence" value="ECO:0007669"/>
    <property type="project" value="UniProtKB-ARBA"/>
</dbReference>
<feature type="repeat" description="Pumilio" evidence="2">
    <location>
        <begin position="437"/>
        <end position="472"/>
    </location>
</feature>
<evidence type="ECO:0000256" key="1">
    <source>
        <dbReference type="ARBA" id="ARBA00022737"/>
    </source>
</evidence>
<feature type="repeat" description="Pumilio" evidence="2">
    <location>
        <begin position="507"/>
        <end position="547"/>
    </location>
</feature>
<feature type="region of interest" description="Disordered" evidence="3">
    <location>
        <begin position="112"/>
        <end position="159"/>
    </location>
</feature>
<dbReference type="InterPro" id="IPR033712">
    <property type="entry name" value="Pumilio_RNA-bd"/>
</dbReference>
<feature type="compositionally biased region" description="Polar residues" evidence="3">
    <location>
        <begin position="725"/>
        <end position="741"/>
    </location>
</feature>
<gene>
    <name evidence="5" type="ORF">BRENAR_LOCUS1358</name>
</gene>
<proteinExistence type="predicted"/>
<dbReference type="InterPro" id="IPR001313">
    <property type="entry name" value="Pumilio_RNA-bd_rpt"/>
</dbReference>